<keyword evidence="3" id="KW-1185">Reference proteome</keyword>
<evidence type="ECO:0000313" key="2">
    <source>
        <dbReference type="EMBL" id="KAL1262812.1"/>
    </source>
</evidence>
<accession>A0ABR3MFX3</accession>
<protein>
    <submittedName>
        <fullName evidence="2">Uncharacterized protein</fullName>
    </submittedName>
</protein>
<feature type="region of interest" description="Disordered" evidence="1">
    <location>
        <begin position="148"/>
        <end position="177"/>
    </location>
</feature>
<name>A0ABR3MFX3_9TELE</name>
<organism evidence="2 3">
    <name type="scientific">Cirrhinus molitorella</name>
    <name type="common">mud carp</name>
    <dbReference type="NCBI Taxonomy" id="172907"/>
    <lineage>
        <taxon>Eukaryota</taxon>
        <taxon>Metazoa</taxon>
        <taxon>Chordata</taxon>
        <taxon>Craniata</taxon>
        <taxon>Vertebrata</taxon>
        <taxon>Euteleostomi</taxon>
        <taxon>Actinopterygii</taxon>
        <taxon>Neopterygii</taxon>
        <taxon>Teleostei</taxon>
        <taxon>Ostariophysi</taxon>
        <taxon>Cypriniformes</taxon>
        <taxon>Cyprinidae</taxon>
        <taxon>Labeoninae</taxon>
        <taxon>Labeonini</taxon>
        <taxon>Cirrhinus</taxon>
    </lineage>
</organism>
<sequence length="307" mass="34530">MVDVETIRHSGNYERIGRFSLCHRSLCGRDNTASGAWVPEPASFSHRRASLCGHTGKCLSNVSNPPHAMSQTETTAVRRERCLAKSGGFTCQELPLRSATVGKGETSSRPRGRKNEVHQNHMSQKGGVKQFCSSRQAKTIIIGQILAESEPQKQGSSYPKGQSARVLPGSLNHPPNTSNINLVPDLLLLREQINTDAPGSPEEPQKKPSHFCDFNARKKERKKERELVTHRERPRDYSNMCLPFISPFLRILLFPIQAQLHTFTVIERERGREMGKYHTRLVIHSFLSLVPSLLRDFPKEFLGEADT</sequence>
<evidence type="ECO:0000313" key="3">
    <source>
        <dbReference type="Proteomes" id="UP001558613"/>
    </source>
</evidence>
<feature type="region of interest" description="Disordered" evidence="1">
    <location>
        <begin position="100"/>
        <end position="130"/>
    </location>
</feature>
<dbReference type="Proteomes" id="UP001558613">
    <property type="component" value="Unassembled WGS sequence"/>
</dbReference>
<evidence type="ECO:0000256" key="1">
    <source>
        <dbReference type="SAM" id="MobiDB-lite"/>
    </source>
</evidence>
<feature type="region of interest" description="Disordered" evidence="1">
    <location>
        <begin position="195"/>
        <end position="216"/>
    </location>
</feature>
<dbReference type="EMBL" id="JAYMGO010000013">
    <property type="protein sequence ID" value="KAL1262812.1"/>
    <property type="molecule type" value="Genomic_DNA"/>
</dbReference>
<gene>
    <name evidence="2" type="ORF">QQF64_005551</name>
</gene>
<comment type="caution">
    <text evidence="2">The sequence shown here is derived from an EMBL/GenBank/DDBJ whole genome shotgun (WGS) entry which is preliminary data.</text>
</comment>
<proteinExistence type="predicted"/>
<reference evidence="2 3" key="1">
    <citation type="submission" date="2023-09" db="EMBL/GenBank/DDBJ databases">
        <authorList>
            <person name="Wang M."/>
        </authorList>
    </citation>
    <scope>NUCLEOTIDE SEQUENCE [LARGE SCALE GENOMIC DNA]</scope>
    <source>
        <strain evidence="2">GT-2023</strain>
        <tissue evidence="2">Liver</tissue>
    </source>
</reference>